<gene>
    <name evidence="1" type="ORF">N7493_003048</name>
</gene>
<dbReference type="AlphaFoldDB" id="A0AAD6MZC5"/>
<protein>
    <recommendedName>
        <fullName evidence="3">Suppressor of anucleate metulae protein B</fullName>
    </recommendedName>
</protein>
<comment type="caution">
    <text evidence="1">The sequence shown here is derived from an EMBL/GenBank/DDBJ whole genome shotgun (WGS) entry which is preliminary data.</text>
</comment>
<dbReference type="Proteomes" id="UP001215712">
    <property type="component" value="Unassembled WGS sequence"/>
</dbReference>
<dbReference type="Gene3D" id="6.10.140.2220">
    <property type="match status" value="1"/>
</dbReference>
<proteinExistence type="predicted"/>
<name>A0AAD6MZC5_9EURO</name>
<sequence length="204" mass="23129">MGRWGLRFFEGDQDLDIACDLKAKLGMDDEDWEWTPTNTVNHSDKLAPIEARAIYQTQEYADELQNTIIPYVHLFAQCRSLAEDELDGKYPVIIFGAMMMRVGAKMKEEHLQYLRDLTPTIHSIPGPASPFNDQGFRDPGRAQFLAALDHYQPGVTRSFEEPSCFSCGKIQFDIGRALQRCGRCKKAYYCGAVGTFPVMDMSEI</sequence>
<accession>A0AAD6MZC5</accession>
<reference evidence="1" key="2">
    <citation type="submission" date="2023-01" db="EMBL/GenBank/DDBJ databases">
        <authorList>
            <person name="Petersen C."/>
        </authorList>
    </citation>
    <scope>NUCLEOTIDE SEQUENCE</scope>
    <source>
        <strain evidence="1">IBT 17514</strain>
    </source>
</reference>
<keyword evidence="2" id="KW-1185">Reference proteome</keyword>
<organism evidence="1 2">
    <name type="scientific">Penicillium malachiteum</name>
    <dbReference type="NCBI Taxonomy" id="1324776"/>
    <lineage>
        <taxon>Eukaryota</taxon>
        <taxon>Fungi</taxon>
        <taxon>Dikarya</taxon>
        <taxon>Ascomycota</taxon>
        <taxon>Pezizomycotina</taxon>
        <taxon>Eurotiomycetes</taxon>
        <taxon>Eurotiomycetidae</taxon>
        <taxon>Eurotiales</taxon>
        <taxon>Aspergillaceae</taxon>
        <taxon>Penicillium</taxon>
    </lineage>
</organism>
<evidence type="ECO:0008006" key="3">
    <source>
        <dbReference type="Google" id="ProtNLM"/>
    </source>
</evidence>
<dbReference type="EMBL" id="JAQJAN010000003">
    <property type="protein sequence ID" value="KAJ5734262.1"/>
    <property type="molecule type" value="Genomic_DNA"/>
</dbReference>
<reference evidence="1" key="1">
    <citation type="journal article" date="2023" name="IMA Fungus">
        <title>Comparative genomic study of the Penicillium genus elucidates a diverse pangenome and 15 lateral gene transfer events.</title>
        <authorList>
            <person name="Petersen C."/>
            <person name="Sorensen T."/>
            <person name="Nielsen M.R."/>
            <person name="Sondergaard T.E."/>
            <person name="Sorensen J.L."/>
            <person name="Fitzpatrick D.A."/>
            <person name="Frisvad J.C."/>
            <person name="Nielsen K.L."/>
        </authorList>
    </citation>
    <scope>NUCLEOTIDE SEQUENCE</scope>
    <source>
        <strain evidence="1">IBT 17514</strain>
    </source>
</reference>
<evidence type="ECO:0000313" key="1">
    <source>
        <dbReference type="EMBL" id="KAJ5734262.1"/>
    </source>
</evidence>
<evidence type="ECO:0000313" key="2">
    <source>
        <dbReference type="Proteomes" id="UP001215712"/>
    </source>
</evidence>